<keyword evidence="2" id="KW-1185">Reference proteome</keyword>
<name>A0A1U9WQY7_9CAUD</name>
<dbReference type="Proteomes" id="UP000222601">
    <property type="component" value="Segment"/>
</dbReference>
<sequence>MKAGYGIRQAFTMPRLYCDLHFAFGDALFQFADYEPLVATWWPLLFTRLKIPVSEMVVNQLF</sequence>
<evidence type="ECO:0000313" key="2">
    <source>
        <dbReference type="Proteomes" id="UP000222601"/>
    </source>
</evidence>
<accession>A0A1U9WQY7</accession>
<dbReference type="EMBL" id="KY619305">
    <property type="protein sequence ID" value="AQY55272.1"/>
    <property type="molecule type" value="Genomic_DNA"/>
</dbReference>
<protein>
    <submittedName>
        <fullName evidence="1">Uncharacterized protein</fullName>
    </submittedName>
</protein>
<reference evidence="1" key="1">
    <citation type="submission" date="2017-02" db="EMBL/GenBank/DDBJ databases">
        <title>Characterization of a new coliphage vB_EcoS_ESCO41.</title>
        <authorList>
            <person name="Trotereau A."/>
            <person name="Schouler C."/>
        </authorList>
    </citation>
    <scope>NUCLEOTIDE SEQUENCE [LARGE SCALE GENOMIC DNA]</scope>
</reference>
<evidence type="ECO:0000313" key="1">
    <source>
        <dbReference type="EMBL" id="AQY55272.1"/>
    </source>
</evidence>
<gene>
    <name evidence="1" type="ORF">ESCO41_00044</name>
</gene>
<proteinExistence type="predicted"/>
<organism evidence="1">
    <name type="scientific">Escherichia phage vB_EcoS_ESCO41</name>
    <dbReference type="NCBI Taxonomy" id="2496547"/>
    <lineage>
        <taxon>Viruses</taxon>
        <taxon>Duplodnaviria</taxon>
        <taxon>Heunggongvirae</taxon>
        <taxon>Uroviricota</taxon>
        <taxon>Caudoviricetes</taxon>
        <taxon>Drexlerviridae</taxon>
        <taxon>Nouzillyvirus</taxon>
        <taxon>Nouzillyvirus ESCO41</taxon>
    </lineage>
</organism>